<dbReference type="AlphaFoldDB" id="K0IEA2"/>
<dbReference type="EMBL" id="CP002408">
    <property type="protein sequence ID" value="AFU58105.1"/>
    <property type="molecule type" value="Genomic_DNA"/>
</dbReference>
<dbReference type="GeneID" id="13797424"/>
<dbReference type="BioCyc" id="CNIT1237085:G1324-1163-MONOMER"/>
<organism evidence="1 2">
    <name type="scientific">Nitrososphaera gargensis (strain Ga9.2)</name>
    <dbReference type="NCBI Taxonomy" id="1237085"/>
    <lineage>
        <taxon>Archaea</taxon>
        <taxon>Nitrososphaerota</taxon>
        <taxon>Nitrososphaeria</taxon>
        <taxon>Nitrososphaerales</taxon>
        <taxon>Nitrososphaeraceae</taxon>
        <taxon>Nitrososphaera</taxon>
    </lineage>
</organism>
<accession>K0IEA2</accession>
<sequence>MLAYANHLGRSTTFFEIKRRDQIIAYLDRFVKREEEDPEKKWITTWNDTCHRIKHLFRWLYCQRGREETIPPSDWETPEFVKIKDKKTKRLSPYSETEIWDKDELLTIVKYEPIMVMGMHGILLLIM</sequence>
<name>K0IEA2_NITGG</name>
<dbReference type="KEGG" id="nga:Ngar_c11650"/>
<dbReference type="RefSeq" id="WP_015018642.1">
    <property type="nucleotide sequence ID" value="NC_018719.1"/>
</dbReference>
<keyword evidence="2" id="KW-1185">Reference proteome</keyword>
<gene>
    <name evidence="1" type="ordered locus">Ngar_c11650</name>
</gene>
<reference evidence="1 2" key="1">
    <citation type="journal article" date="2012" name="Environ. Microbiol.">
        <title>The genome of the ammonia-oxidizing Candidatus Nitrososphaera gargensis: insights into metabolic versatility and environmental adaptations.</title>
        <authorList>
            <person name="Spang A."/>
            <person name="Poehlein A."/>
            <person name="Offre P."/>
            <person name="Zumbragel S."/>
            <person name="Haider S."/>
            <person name="Rychlik N."/>
            <person name="Nowka B."/>
            <person name="Schmeisser C."/>
            <person name="Lebedeva E.V."/>
            <person name="Rattei T."/>
            <person name="Bohm C."/>
            <person name="Schmid M."/>
            <person name="Galushko A."/>
            <person name="Hatzenpichler R."/>
            <person name="Weinmaier T."/>
            <person name="Daniel R."/>
            <person name="Schleper C."/>
            <person name="Spieck E."/>
            <person name="Streit W."/>
            <person name="Wagner M."/>
        </authorList>
    </citation>
    <scope>NUCLEOTIDE SEQUENCE [LARGE SCALE GENOMIC DNA]</scope>
    <source>
        <strain evidence="2">Ga9.2</strain>
    </source>
</reference>
<dbReference type="HOGENOM" id="CLU_1965631_0_0_2"/>
<evidence type="ECO:0000313" key="2">
    <source>
        <dbReference type="Proteomes" id="UP000008037"/>
    </source>
</evidence>
<protein>
    <submittedName>
        <fullName evidence="1">Uncharacterized protein</fullName>
    </submittedName>
</protein>
<dbReference type="InParanoid" id="K0IEA2"/>
<dbReference type="STRING" id="1237085.Ngar_c11650"/>
<evidence type="ECO:0000313" key="1">
    <source>
        <dbReference type="EMBL" id="AFU58105.1"/>
    </source>
</evidence>
<dbReference type="Proteomes" id="UP000008037">
    <property type="component" value="Chromosome"/>
</dbReference>
<proteinExistence type="predicted"/>